<feature type="region of interest" description="Disordered" evidence="5">
    <location>
        <begin position="1"/>
        <end position="22"/>
    </location>
</feature>
<comment type="similarity">
    <text evidence="1 4">Belongs to the glycosyl hydrolase 26 family.</text>
</comment>
<evidence type="ECO:0000256" key="3">
    <source>
        <dbReference type="ARBA" id="ARBA00023295"/>
    </source>
</evidence>
<keyword evidence="6" id="KW-1133">Transmembrane helix</keyword>
<dbReference type="Gene3D" id="3.20.20.80">
    <property type="entry name" value="Glycosidases"/>
    <property type="match status" value="1"/>
</dbReference>
<feature type="active site" description="Proton donor" evidence="4">
    <location>
        <position position="179"/>
    </location>
</feature>
<evidence type="ECO:0000256" key="2">
    <source>
        <dbReference type="ARBA" id="ARBA00022801"/>
    </source>
</evidence>
<dbReference type="Pfam" id="PF02156">
    <property type="entry name" value="Glyco_hydro_26"/>
    <property type="match status" value="1"/>
</dbReference>
<accession>A0A1M5D6J9</accession>
<keyword evidence="6" id="KW-0472">Membrane</keyword>
<feature type="domain" description="GH26" evidence="7">
    <location>
        <begin position="35"/>
        <end position="363"/>
    </location>
</feature>
<dbReference type="GO" id="GO:0006080">
    <property type="term" value="P:substituted mannan metabolic process"/>
    <property type="evidence" value="ECO:0007669"/>
    <property type="project" value="InterPro"/>
</dbReference>
<dbReference type="InterPro" id="IPR000805">
    <property type="entry name" value="Glyco_hydro_26"/>
</dbReference>
<dbReference type="PANTHER" id="PTHR40079">
    <property type="entry name" value="MANNAN ENDO-1,4-BETA-MANNOSIDASE E-RELATED"/>
    <property type="match status" value="1"/>
</dbReference>
<feature type="compositionally biased region" description="Basic and acidic residues" evidence="5">
    <location>
        <begin position="1"/>
        <end position="10"/>
    </location>
</feature>
<evidence type="ECO:0000256" key="4">
    <source>
        <dbReference type="PROSITE-ProRule" id="PRU01100"/>
    </source>
</evidence>
<dbReference type="InterPro" id="IPR022790">
    <property type="entry name" value="GH26_dom"/>
</dbReference>
<protein>
    <submittedName>
        <fullName evidence="8">Glycosyl hydrolase family 26</fullName>
    </submittedName>
</protein>
<reference evidence="8 9" key="1">
    <citation type="submission" date="2016-11" db="EMBL/GenBank/DDBJ databases">
        <authorList>
            <person name="Jaros S."/>
            <person name="Januszkiewicz K."/>
            <person name="Wedrychowicz H."/>
        </authorList>
    </citation>
    <scope>NUCLEOTIDE SEQUENCE [LARGE SCALE GENOMIC DNA]</scope>
    <source>
        <strain evidence="8 9">DSM 45408</strain>
    </source>
</reference>
<name>A0A1M5D6J9_9ACTN</name>
<feature type="active site" description="Nucleophile" evidence="4">
    <location>
        <position position="296"/>
    </location>
</feature>
<proteinExistence type="inferred from homology"/>
<dbReference type="EMBL" id="FQVX01000001">
    <property type="protein sequence ID" value="SHF62485.1"/>
    <property type="molecule type" value="Genomic_DNA"/>
</dbReference>
<sequence>MAAPTDRDGAHASVLDDVEQLPTPRRGHSRAYLAGVAAAVVALLVLVGVIVLNAGDDDGGGGTATSDPSGSAAPTWLSGAAGTGVATGDFAEWRGSPVTIVGQWSDTNEAMVHLWGIAEGSEWEDYEGPMDVAIGAIGEGESWAAAAQGAYDDRWRQSLTNLREIRGDRGTVYIRFAHESNGNWYQWSVDATEAADFRAAWQRFRALQQEVFPEAQLVFNVNRESVNSGIDWRETFPGAEYVDVYSVDYYNQWPFVGTAEEWAESMDDVDQWGAPKGLEAHRQFAESVGLPMAVSEWSNNAEWGDSPAFMRGMHDFFAEHSGDGPGELLYEILFNVDGYDHQFYVYGDDVLMPEAAEAYRDLW</sequence>
<dbReference type="OrthoDB" id="9816550at2"/>
<evidence type="ECO:0000256" key="6">
    <source>
        <dbReference type="SAM" id="Phobius"/>
    </source>
</evidence>
<dbReference type="Proteomes" id="UP000184471">
    <property type="component" value="Unassembled WGS sequence"/>
</dbReference>
<keyword evidence="2 4" id="KW-0378">Hydrolase</keyword>
<keyword evidence="3 4" id="KW-0326">Glycosidase</keyword>
<dbReference type="InterPro" id="IPR017853">
    <property type="entry name" value="GH"/>
</dbReference>
<evidence type="ECO:0000313" key="8">
    <source>
        <dbReference type="EMBL" id="SHF62485.1"/>
    </source>
</evidence>
<feature type="transmembrane region" description="Helical" evidence="6">
    <location>
        <begin position="31"/>
        <end position="52"/>
    </location>
</feature>
<dbReference type="PANTHER" id="PTHR40079:SF6">
    <property type="entry name" value="GH26 DOMAIN-CONTAINING PROTEIN"/>
    <property type="match status" value="1"/>
</dbReference>
<gene>
    <name evidence="8" type="ORF">SAMN05444351_0238</name>
</gene>
<keyword evidence="9" id="KW-1185">Reference proteome</keyword>
<evidence type="ECO:0000256" key="1">
    <source>
        <dbReference type="ARBA" id="ARBA00007754"/>
    </source>
</evidence>
<evidence type="ECO:0000313" key="9">
    <source>
        <dbReference type="Proteomes" id="UP000184471"/>
    </source>
</evidence>
<dbReference type="AlphaFoldDB" id="A0A1M5D6J9"/>
<dbReference type="SUPFAM" id="SSF51445">
    <property type="entry name" value="(Trans)glycosidases"/>
    <property type="match status" value="1"/>
</dbReference>
<dbReference type="STRING" id="1070870.SAMN05444351_0238"/>
<evidence type="ECO:0000259" key="7">
    <source>
        <dbReference type="PROSITE" id="PS51764"/>
    </source>
</evidence>
<dbReference type="GO" id="GO:0016985">
    <property type="term" value="F:mannan endo-1,4-beta-mannosidase activity"/>
    <property type="evidence" value="ECO:0007669"/>
    <property type="project" value="InterPro"/>
</dbReference>
<dbReference type="RefSeq" id="WP_073418030.1">
    <property type="nucleotide sequence ID" value="NZ_FQVX01000001.1"/>
</dbReference>
<dbReference type="PROSITE" id="PS51764">
    <property type="entry name" value="GH26"/>
    <property type="match status" value="1"/>
</dbReference>
<evidence type="ECO:0000256" key="5">
    <source>
        <dbReference type="SAM" id="MobiDB-lite"/>
    </source>
</evidence>
<keyword evidence="6" id="KW-0812">Transmembrane</keyword>
<organism evidence="8 9">
    <name type="scientific">Geodermatophilus nigrescens</name>
    <dbReference type="NCBI Taxonomy" id="1070870"/>
    <lineage>
        <taxon>Bacteria</taxon>
        <taxon>Bacillati</taxon>
        <taxon>Actinomycetota</taxon>
        <taxon>Actinomycetes</taxon>
        <taxon>Geodermatophilales</taxon>
        <taxon>Geodermatophilaceae</taxon>
        <taxon>Geodermatophilus</taxon>
    </lineage>
</organism>